<dbReference type="InterPro" id="IPR006439">
    <property type="entry name" value="HAD-SF_hydro_IA"/>
</dbReference>
<dbReference type="Proteomes" id="UP000198972">
    <property type="component" value="Unassembled WGS sequence"/>
</dbReference>
<dbReference type="AlphaFoldDB" id="A0A1G7Q9K3"/>
<name>A0A1G7Q9K3_9BACL</name>
<dbReference type="InterPro" id="IPR041492">
    <property type="entry name" value="HAD_2"/>
</dbReference>
<dbReference type="Pfam" id="PF13419">
    <property type="entry name" value="HAD_2"/>
    <property type="match status" value="1"/>
</dbReference>
<dbReference type="Gene3D" id="3.40.50.1000">
    <property type="entry name" value="HAD superfamily/HAD-like"/>
    <property type="match status" value="1"/>
</dbReference>
<dbReference type="EMBL" id="FNBG01000021">
    <property type="protein sequence ID" value="SDF95164.1"/>
    <property type="molecule type" value="Genomic_DNA"/>
</dbReference>
<dbReference type="OrthoDB" id="9797743at2"/>
<organism evidence="1 2">
    <name type="scientific">Fontibacillus panacisegetis</name>
    <dbReference type="NCBI Taxonomy" id="670482"/>
    <lineage>
        <taxon>Bacteria</taxon>
        <taxon>Bacillati</taxon>
        <taxon>Bacillota</taxon>
        <taxon>Bacilli</taxon>
        <taxon>Bacillales</taxon>
        <taxon>Paenibacillaceae</taxon>
        <taxon>Fontibacillus</taxon>
    </lineage>
</organism>
<dbReference type="GO" id="GO:0008967">
    <property type="term" value="F:phosphoglycolate phosphatase activity"/>
    <property type="evidence" value="ECO:0007669"/>
    <property type="project" value="TreeGrafter"/>
</dbReference>
<dbReference type="InterPro" id="IPR023214">
    <property type="entry name" value="HAD_sf"/>
</dbReference>
<dbReference type="RefSeq" id="WP_091233160.1">
    <property type="nucleotide sequence ID" value="NZ_FNBG01000021.1"/>
</dbReference>
<sequence>MPGITIADTTLSCRGILFDKDGTLLNFMDMWGTWADKLVQLIEGQLSIMKAAPRENVSDWLGLVYNKQGIVIGYDKTGPLAMGTEEEVTALLAWRFYNAGMPWNEAVMKVRELNALAMIEVERCRPAHALPGLHDFLVSCSRAGIALGIVTSDTTAETLKHLEWMGLRNYFCSIVGRDRVGKGKPDPEMVTLALREMRTSTEECILIGDSNGDMIMAKRAGLRAAIGIAGDIASGEEYLLDADYIVTGYSELMVQLT</sequence>
<keyword evidence="2" id="KW-1185">Reference proteome</keyword>
<reference evidence="1 2" key="1">
    <citation type="submission" date="2016-10" db="EMBL/GenBank/DDBJ databases">
        <authorList>
            <person name="de Groot N.N."/>
        </authorList>
    </citation>
    <scope>NUCLEOTIDE SEQUENCE [LARGE SCALE GENOMIC DNA]</scope>
    <source>
        <strain evidence="1 2">DSM 28129</strain>
    </source>
</reference>
<dbReference type="Gene3D" id="1.10.150.240">
    <property type="entry name" value="Putative phosphatase, domain 2"/>
    <property type="match status" value="1"/>
</dbReference>
<dbReference type="NCBIfam" id="TIGR01549">
    <property type="entry name" value="HAD-SF-IA-v1"/>
    <property type="match status" value="1"/>
</dbReference>
<evidence type="ECO:0000313" key="2">
    <source>
        <dbReference type="Proteomes" id="UP000198972"/>
    </source>
</evidence>
<proteinExistence type="predicted"/>
<gene>
    <name evidence="1" type="ORF">SAMN04488542_12174</name>
</gene>
<dbReference type="InterPro" id="IPR050155">
    <property type="entry name" value="HAD-like_hydrolase_sf"/>
</dbReference>
<dbReference type="PANTHER" id="PTHR43434:SF1">
    <property type="entry name" value="PHOSPHOGLYCOLATE PHOSPHATASE"/>
    <property type="match status" value="1"/>
</dbReference>
<dbReference type="GO" id="GO:0006281">
    <property type="term" value="P:DNA repair"/>
    <property type="evidence" value="ECO:0007669"/>
    <property type="project" value="TreeGrafter"/>
</dbReference>
<dbReference type="InterPro" id="IPR023198">
    <property type="entry name" value="PGP-like_dom2"/>
</dbReference>
<dbReference type="NCBIfam" id="TIGR01509">
    <property type="entry name" value="HAD-SF-IA-v3"/>
    <property type="match status" value="1"/>
</dbReference>
<protein>
    <submittedName>
        <fullName evidence="1">Phosphoglycolate phosphatase</fullName>
    </submittedName>
</protein>
<dbReference type="SFLD" id="SFLDS00003">
    <property type="entry name" value="Haloacid_Dehalogenase"/>
    <property type="match status" value="1"/>
</dbReference>
<dbReference type="SUPFAM" id="SSF56784">
    <property type="entry name" value="HAD-like"/>
    <property type="match status" value="1"/>
</dbReference>
<dbReference type="SFLD" id="SFLDG01129">
    <property type="entry name" value="C1.5:_HAD__Beta-PGM__Phosphata"/>
    <property type="match status" value="1"/>
</dbReference>
<dbReference type="PANTHER" id="PTHR43434">
    <property type="entry name" value="PHOSPHOGLYCOLATE PHOSPHATASE"/>
    <property type="match status" value="1"/>
</dbReference>
<evidence type="ECO:0000313" key="1">
    <source>
        <dbReference type="EMBL" id="SDF95164.1"/>
    </source>
</evidence>
<dbReference type="PRINTS" id="PR00413">
    <property type="entry name" value="HADHALOGNASE"/>
</dbReference>
<dbReference type="GO" id="GO:0005829">
    <property type="term" value="C:cytosol"/>
    <property type="evidence" value="ECO:0007669"/>
    <property type="project" value="TreeGrafter"/>
</dbReference>
<accession>A0A1G7Q9K3</accession>
<dbReference type="InterPro" id="IPR036412">
    <property type="entry name" value="HAD-like_sf"/>
</dbReference>
<dbReference type="STRING" id="670482.SAMN04488542_12174"/>